<dbReference type="InterPro" id="IPR003439">
    <property type="entry name" value="ABC_transporter-like_ATP-bd"/>
</dbReference>
<keyword evidence="2" id="KW-0547">Nucleotide-binding</keyword>
<evidence type="ECO:0000313" key="7">
    <source>
        <dbReference type="Proteomes" id="UP000051401"/>
    </source>
</evidence>
<dbReference type="KEGG" id="rid:RIdsm_00617"/>
<dbReference type="Pfam" id="PF00005">
    <property type="entry name" value="ABC_tran"/>
    <property type="match status" value="1"/>
</dbReference>
<keyword evidence="3 5" id="KW-0067">ATP-binding</keyword>
<dbReference type="PROSITE" id="PS50893">
    <property type="entry name" value="ABC_TRANSPORTER_2"/>
    <property type="match status" value="1"/>
</dbReference>
<dbReference type="GO" id="GO:0005524">
    <property type="term" value="F:ATP binding"/>
    <property type="evidence" value="ECO:0007669"/>
    <property type="project" value="UniProtKB-KW"/>
</dbReference>
<dbReference type="EMBL" id="LAXI01000025">
    <property type="protein sequence ID" value="KRS15191.1"/>
    <property type="molecule type" value="Genomic_DNA"/>
</dbReference>
<dbReference type="GO" id="GO:0016887">
    <property type="term" value="F:ATP hydrolysis activity"/>
    <property type="evidence" value="ECO:0007669"/>
    <property type="project" value="InterPro"/>
</dbReference>
<dbReference type="InterPro" id="IPR003593">
    <property type="entry name" value="AAA+_ATPase"/>
</dbReference>
<dbReference type="STRING" id="540747.SAMN04488031_11169"/>
<feature type="domain" description="ABC transporter" evidence="4">
    <location>
        <begin position="2"/>
        <end position="243"/>
    </location>
</feature>
<accession>A0A0T5P228</accession>
<dbReference type="EC" id="3.6.3.-" evidence="6"/>
<reference evidence="6 8" key="2">
    <citation type="submission" date="2018-08" db="EMBL/GenBank/DDBJ databases">
        <title>Genetic Globetrotter - A new plasmid hitch-hiking vast phylogenetic and geographic distances.</title>
        <authorList>
            <person name="Vollmers J."/>
            <person name="Petersen J."/>
        </authorList>
    </citation>
    <scope>NUCLEOTIDE SEQUENCE [LARGE SCALE GENOMIC DNA]</scope>
    <source>
        <strain evidence="6 8">DSM 26383</strain>
    </source>
</reference>
<evidence type="ECO:0000256" key="3">
    <source>
        <dbReference type="ARBA" id="ARBA00022840"/>
    </source>
</evidence>
<evidence type="ECO:0000259" key="4">
    <source>
        <dbReference type="PROSITE" id="PS50893"/>
    </source>
</evidence>
<dbReference type="OrthoDB" id="9806149at2"/>
<dbReference type="GO" id="GO:0005886">
    <property type="term" value="C:plasma membrane"/>
    <property type="evidence" value="ECO:0007669"/>
    <property type="project" value="TreeGrafter"/>
</dbReference>
<dbReference type="SUPFAM" id="SSF52540">
    <property type="entry name" value="P-loop containing nucleoside triphosphate hydrolases"/>
    <property type="match status" value="1"/>
</dbReference>
<dbReference type="Gene3D" id="3.40.50.300">
    <property type="entry name" value="P-loop containing nucleotide triphosphate hydrolases"/>
    <property type="match status" value="1"/>
</dbReference>
<reference evidence="5 7" key="1">
    <citation type="submission" date="2015-04" db="EMBL/GenBank/DDBJ databases">
        <title>The draft genome sequence of Roseovarius indicus B108T.</title>
        <authorList>
            <person name="Li G."/>
            <person name="Lai Q."/>
            <person name="Shao Z."/>
            <person name="Yan P."/>
        </authorList>
    </citation>
    <scope>NUCLEOTIDE SEQUENCE [LARGE SCALE GENOMIC DNA]</scope>
    <source>
        <strain evidence="5 7">B108</strain>
    </source>
</reference>
<keyword evidence="6" id="KW-0378">Hydrolase</keyword>
<dbReference type="InterPro" id="IPR051120">
    <property type="entry name" value="ABC_AA/LPS_Transport"/>
</dbReference>
<evidence type="ECO:0000313" key="6">
    <source>
        <dbReference type="EMBL" id="QEW24833.1"/>
    </source>
</evidence>
<gene>
    <name evidence="6" type="primary">lptB_1</name>
    <name evidence="6" type="ORF">RIdsm_00617</name>
    <name evidence="5" type="ORF">XM52_24875</name>
</gene>
<keyword evidence="7" id="KW-1185">Reference proteome</keyword>
<dbReference type="AlphaFoldDB" id="A0A0T5P228"/>
<dbReference type="RefSeq" id="WP_057820693.1">
    <property type="nucleotide sequence ID" value="NZ_CAXRJZ010000029.1"/>
</dbReference>
<sequence>MLDVHNLSKAFGGIQVTRNVSFKLAKGERRVILGPNGAGKTTLFNLLVGELTPSGGDILIDGVSVSGLSVSQRSRMGLSRSYQKNNLFEDLTVRENLTLAAAAAQGKIAWLVKDSFRDRGVKEAVEEAAELVSLTDLLDTPVKAASYGNRRQLEVGIALATRPKLLLMDEPTSGVGPSMIEGFHRLLKSLPEDLTVLIIEHDMDLAFDVADRITVLNFGEVVFEGTPEETRGNKVVRDIYLGDWQENA</sequence>
<evidence type="ECO:0000256" key="2">
    <source>
        <dbReference type="ARBA" id="ARBA00022741"/>
    </source>
</evidence>
<keyword evidence="1" id="KW-0813">Transport</keyword>
<protein>
    <submittedName>
        <fullName evidence="5">ABC transporter ATP-binding protein</fullName>
    </submittedName>
    <submittedName>
        <fullName evidence="6">Lipopolysaccharide export system ATP-binding protein LptB</fullName>
        <ecNumber evidence="6">3.6.3.-</ecNumber>
    </submittedName>
</protein>
<evidence type="ECO:0000313" key="5">
    <source>
        <dbReference type="EMBL" id="KRS15191.1"/>
    </source>
</evidence>
<evidence type="ECO:0000313" key="8">
    <source>
        <dbReference type="Proteomes" id="UP000325785"/>
    </source>
</evidence>
<name>A0A0T5P228_9RHOB</name>
<dbReference type="CDD" id="cd03219">
    <property type="entry name" value="ABC_Mj1267_LivG_branched"/>
    <property type="match status" value="1"/>
</dbReference>
<organism evidence="5 7">
    <name type="scientific">Roseovarius indicus</name>
    <dbReference type="NCBI Taxonomy" id="540747"/>
    <lineage>
        <taxon>Bacteria</taxon>
        <taxon>Pseudomonadati</taxon>
        <taxon>Pseudomonadota</taxon>
        <taxon>Alphaproteobacteria</taxon>
        <taxon>Rhodobacterales</taxon>
        <taxon>Roseobacteraceae</taxon>
        <taxon>Roseovarius</taxon>
    </lineage>
</organism>
<evidence type="ECO:0000256" key="1">
    <source>
        <dbReference type="ARBA" id="ARBA00022448"/>
    </source>
</evidence>
<dbReference type="InterPro" id="IPR027417">
    <property type="entry name" value="P-loop_NTPase"/>
</dbReference>
<dbReference type="PATRIC" id="fig|540747.5.peg.3329"/>
<dbReference type="PANTHER" id="PTHR45772">
    <property type="entry name" value="CONSERVED COMPONENT OF ABC TRANSPORTER FOR NATURAL AMINO ACIDS-RELATED"/>
    <property type="match status" value="1"/>
</dbReference>
<dbReference type="Proteomes" id="UP000051401">
    <property type="component" value="Unassembled WGS sequence"/>
</dbReference>
<proteinExistence type="predicted"/>
<dbReference type="SMART" id="SM00382">
    <property type="entry name" value="AAA"/>
    <property type="match status" value="1"/>
</dbReference>
<dbReference type="EMBL" id="CP031598">
    <property type="protein sequence ID" value="QEW24833.1"/>
    <property type="molecule type" value="Genomic_DNA"/>
</dbReference>
<dbReference type="Proteomes" id="UP000325785">
    <property type="component" value="Chromosome"/>
</dbReference>